<organism evidence="1 2">
    <name type="scientific">Dentiscutata heterogama</name>
    <dbReference type="NCBI Taxonomy" id="1316150"/>
    <lineage>
        <taxon>Eukaryota</taxon>
        <taxon>Fungi</taxon>
        <taxon>Fungi incertae sedis</taxon>
        <taxon>Mucoromycota</taxon>
        <taxon>Glomeromycotina</taxon>
        <taxon>Glomeromycetes</taxon>
        <taxon>Diversisporales</taxon>
        <taxon>Gigasporaceae</taxon>
        <taxon>Dentiscutata</taxon>
    </lineage>
</organism>
<name>A0ACA9PBB1_9GLOM</name>
<evidence type="ECO:0000313" key="2">
    <source>
        <dbReference type="Proteomes" id="UP000789702"/>
    </source>
</evidence>
<evidence type="ECO:0000313" key="1">
    <source>
        <dbReference type="EMBL" id="CAG8701173.1"/>
    </source>
</evidence>
<dbReference type="Proteomes" id="UP000789702">
    <property type="component" value="Unassembled WGS sequence"/>
</dbReference>
<protein>
    <submittedName>
        <fullName evidence="1">7656_t:CDS:1</fullName>
    </submittedName>
</protein>
<gene>
    <name evidence="1" type="ORF">DHETER_LOCUS11762</name>
</gene>
<reference evidence="1" key="1">
    <citation type="submission" date="2021-06" db="EMBL/GenBank/DDBJ databases">
        <authorList>
            <person name="Kallberg Y."/>
            <person name="Tangrot J."/>
            <person name="Rosling A."/>
        </authorList>
    </citation>
    <scope>NUCLEOTIDE SEQUENCE</scope>
    <source>
        <strain evidence="1">IL203A</strain>
    </source>
</reference>
<keyword evidence="2" id="KW-1185">Reference proteome</keyword>
<feature type="non-terminal residue" evidence="1">
    <location>
        <position position="1"/>
    </location>
</feature>
<accession>A0ACA9PBB1</accession>
<feature type="non-terminal residue" evidence="1">
    <location>
        <position position="84"/>
    </location>
</feature>
<proteinExistence type="predicted"/>
<comment type="caution">
    <text evidence="1">The sequence shown here is derived from an EMBL/GenBank/DDBJ whole genome shotgun (WGS) entry which is preliminary data.</text>
</comment>
<sequence>PNIQLNEYKNRQNINSFSEITPSSPLYIPDELAALNKFYVQSNEINEGPSNKLKNKNQQNINSFSEITPSSPIYFPDKFIDIRQ</sequence>
<dbReference type="EMBL" id="CAJVPU010026785">
    <property type="protein sequence ID" value="CAG8701173.1"/>
    <property type="molecule type" value="Genomic_DNA"/>
</dbReference>